<evidence type="ECO:0000256" key="1">
    <source>
        <dbReference type="SAM" id="MobiDB-lite"/>
    </source>
</evidence>
<name>A0ABN6V099_9BACT</name>
<proteinExistence type="predicted"/>
<dbReference type="Proteomes" id="UP001242010">
    <property type="component" value="Chromosome"/>
</dbReference>
<gene>
    <name evidence="2" type="ORF">GETHOR_20710</name>
</gene>
<dbReference type="RefSeq" id="WP_286353690.1">
    <property type="nucleotide sequence ID" value="NZ_AP027079.1"/>
</dbReference>
<accession>A0ABN6V099</accession>
<feature type="compositionally biased region" description="Low complexity" evidence="1">
    <location>
        <begin position="69"/>
        <end position="84"/>
    </location>
</feature>
<feature type="region of interest" description="Disordered" evidence="1">
    <location>
        <begin position="50"/>
        <end position="125"/>
    </location>
</feature>
<protein>
    <recommendedName>
        <fullName evidence="4">Secreted protein</fullName>
    </recommendedName>
</protein>
<keyword evidence="3" id="KW-1185">Reference proteome</keyword>
<evidence type="ECO:0008006" key="4">
    <source>
        <dbReference type="Google" id="ProtNLM"/>
    </source>
</evidence>
<evidence type="ECO:0000313" key="2">
    <source>
        <dbReference type="EMBL" id="BDU69970.1"/>
    </source>
</evidence>
<organism evidence="2 3">
    <name type="scientific">Geothrix oryzae</name>
    <dbReference type="NCBI Taxonomy" id="2927975"/>
    <lineage>
        <taxon>Bacteria</taxon>
        <taxon>Pseudomonadati</taxon>
        <taxon>Acidobacteriota</taxon>
        <taxon>Holophagae</taxon>
        <taxon>Holophagales</taxon>
        <taxon>Holophagaceae</taxon>
        <taxon>Geothrix</taxon>
    </lineage>
</organism>
<evidence type="ECO:0000313" key="3">
    <source>
        <dbReference type="Proteomes" id="UP001242010"/>
    </source>
</evidence>
<sequence length="135" mass="14095">MRLILRAILTVVLLLGSGAGIWAPVQAHESHESCCCGAPTGSQPGLGAGMQDSCPCPKPEGNRGPAPSACTERAAAVAAPTVRRAQGERRTEPRPAPATWAQATPSPERTDSFPTAEGRDPDLGRHLARLNALRI</sequence>
<reference evidence="3" key="1">
    <citation type="journal article" date="2023" name="Int. J. Syst. Evol. Microbiol.">
        <title>Mesoterricola silvestris gen. nov., sp. nov., Mesoterricola sediminis sp. nov., Geothrix oryzae sp. nov., Geothrix edaphica sp. nov., Geothrix rubra sp. nov., and Geothrix limicola sp. nov., six novel members of Acidobacteriota isolated from soils.</title>
        <authorList>
            <person name="Itoh H."/>
            <person name="Sugisawa Y."/>
            <person name="Mise K."/>
            <person name="Xu Z."/>
            <person name="Kuniyasu M."/>
            <person name="Ushijima N."/>
            <person name="Kawano K."/>
            <person name="Kobayashi E."/>
            <person name="Shiratori Y."/>
            <person name="Masuda Y."/>
            <person name="Senoo K."/>
        </authorList>
    </citation>
    <scope>NUCLEOTIDE SEQUENCE [LARGE SCALE GENOMIC DNA]</scope>
    <source>
        <strain evidence="3">Red222</strain>
    </source>
</reference>
<dbReference type="EMBL" id="AP027079">
    <property type="protein sequence ID" value="BDU69970.1"/>
    <property type="molecule type" value="Genomic_DNA"/>
</dbReference>